<reference evidence="2 3" key="1">
    <citation type="journal article" date="2020" name="ISME J.">
        <title>Enrichment and physiological characterization of a novel comammox Nitrospira indicates ammonium inhibition of complete nitrification.</title>
        <authorList>
            <person name="Sakoula D."/>
            <person name="Koch H."/>
            <person name="Frank J."/>
            <person name="Jetten M.S.M."/>
            <person name="van Kessel M.A.H.J."/>
            <person name="Lucker S."/>
        </authorList>
    </citation>
    <scope>NUCLEOTIDE SEQUENCE [LARGE SCALE GENOMIC DNA]</scope>
    <source>
        <strain evidence="2">Comreactor17</strain>
    </source>
</reference>
<evidence type="ECO:0000313" key="3">
    <source>
        <dbReference type="Proteomes" id="UP000593737"/>
    </source>
</evidence>
<accession>A0A7S8FDY6</accession>
<dbReference type="EMBL" id="CP047423">
    <property type="protein sequence ID" value="QPD03936.1"/>
    <property type="molecule type" value="Genomic_DNA"/>
</dbReference>
<name>A0A7S8FDY6_9BACT</name>
<evidence type="ECO:0000313" key="2">
    <source>
        <dbReference type="EMBL" id="QPD03936.1"/>
    </source>
</evidence>
<feature type="transmembrane region" description="Helical" evidence="1">
    <location>
        <begin position="85"/>
        <end position="104"/>
    </location>
</feature>
<gene>
    <name evidence="2" type="ORF">Nkreftii_001710</name>
</gene>
<organism evidence="2 3">
    <name type="scientific">Candidatus Nitrospira kreftii</name>
    <dbReference type="NCBI Taxonomy" id="2652173"/>
    <lineage>
        <taxon>Bacteria</taxon>
        <taxon>Pseudomonadati</taxon>
        <taxon>Nitrospirota</taxon>
        <taxon>Nitrospiria</taxon>
        <taxon>Nitrospirales</taxon>
        <taxon>Nitrospiraceae</taxon>
        <taxon>Nitrospira</taxon>
    </lineage>
</organism>
<dbReference type="KEGG" id="nkf:Nkreftii_001710"/>
<keyword evidence="1" id="KW-0812">Transmembrane</keyword>
<proteinExistence type="predicted"/>
<dbReference type="Proteomes" id="UP000593737">
    <property type="component" value="Chromosome"/>
</dbReference>
<sequence>MEFIGAILFETLVALWQVLGEVFLQTVGEIIVEIVAHGMRETFRRPKPLAPWLAVIGYLAWGAILGALSVWLFQDHFIQPQGLRIANLLLTPIVAGLTMAKLGAWRRSREQEPIRLDSFAYGFSFAFGMALVRYIWAK</sequence>
<keyword evidence="1" id="KW-1133">Transmembrane helix</keyword>
<dbReference type="AlphaFoldDB" id="A0A7S8FDY6"/>
<protein>
    <submittedName>
        <fullName evidence="2">Uncharacterized protein</fullName>
    </submittedName>
</protein>
<feature type="transmembrane region" description="Helical" evidence="1">
    <location>
        <begin position="116"/>
        <end position="136"/>
    </location>
</feature>
<keyword evidence="1" id="KW-0472">Membrane</keyword>
<feature type="transmembrane region" description="Helical" evidence="1">
    <location>
        <begin position="49"/>
        <end position="73"/>
    </location>
</feature>
<evidence type="ECO:0000256" key="1">
    <source>
        <dbReference type="SAM" id="Phobius"/>
    </source>
</evidence>